<name>A0A2G0CG40_9BACT</name>
<keyword evidence="1" id="KW-0732">Signal</keyword>
<protein>
    <recommendedName>
        <fullName evidence="4">DUF3575 domain-containing protein</fullName>
    </recommendedName>
</protein>
<sequence>MSKFLWLVCCLFLSAALSGQTDAKINVGSALGGGINVAAEFPLGGQSALSVGAAYSSLAYFDTDNEDYRYRSLRLIPEYRYYFAPRAGFDRFFVGGYGKVGRVAGTDIWSHEEIRAMRAAIGMLSGHKWIAPSGFLYELNAGIGRSVTFGGNEDEAVYQKVIGDLSGLDLRLGILVGWRFTKQDPGRRRSAR</sequence>
<accession>A0A2G0CG40</accession>
<dbReference type="AlphaFoldDB" id="A0A2G0CG40"/>
<dbReference type="Proteomes" id="UP000226437">
    <property type="component" value="Unassembled WGS sequence"/>
</dbReference>
<organism evidence="2 3">
    <name type="scientific">Neolewinella marina</name>
    <dbReference type="NCBI Taxonomy" id="438751"/>
    <lineage>
        <taxon>Bacteria</taxon>
        <taxon>Pseudomonadati</taxon>
        <taxon>Bacteroidota</taxon>
        <taxon>Saprospiria</taxon>
        <taxon>Saprospirales</taxon>
        <taxon>Lewinellaceae</taxon>
        <taxon>Neolewinella</taxon>
    </lineage>
</organism>
<reference evidence="2 3" key="1">
    <citation type="submission" date="2017-10" db="EMBL/GenBank/DDBJ databases">
        <title>The draft genome sequence of Lewinella marina KCTC 32374.</title>
        <authorList>
            <person name="Wang K."/>
        </authorList>
    </citation>
    <scope>NUCLEOTIDE SEQUENCE [LARGE SCALE GENOMIC DNA]</scope>
    <source>
        <strain evidence="2 3">MKG-38</strain>
    </source>
</reference>
<feature type="chain" id="PRO_5013652569" description="DUF3575 domain-containing protein" evidence="1">
    <location>
        <begin position="24"/>
        <end position="192"/>
    </location>
</feature>
<feature type="signal peptide" evidence="1">
    <location>
        <begin position="1"/>
        <end position="23"/>
    </location>
</feature>
<evidence type="ECO:0000313" key="2">
    <source>
        <dbReference type="EMBL" id="PHK98928.1"/>
    </source>
</evidence>
<proteinExistence type="predicted"/>
<evidence type="ECO:0000256" key="1">
    <source>
        <dbReference type="SAM" id="SignalP"/>
    </source>
</evidence>
<gene>
    <name evidence="2" type="ORF">CGL56_05565</name>
</gene>
<dbReference type="RefSeq" id="WP_099105545.1">
    <property type="nucleotide sequence ID" value="NZ_JAATJF010000002.1"/>
</dbReference>
<dbReference type="OrthoDB" id="768080at2"/>
<dbReference type="EMBL" id="PDLO01000002">
    <property type="protein sequence ID" value="PHK98928.1"/>
    <property type="molecule type" value="Genomic_DNA"/>
</dbReference>
<dbReference type="InterPro" id="IPR021958">
    <property type="entry name" value="DUF3575"/>
</dbReference>
<evidence type="ECO:0008006" key="4">
    <source>
        <dbReference type="Google" id="ProtNLM"/>
    </source>
</evidence>
<evidence type="ECO:0000313" key="3">
    <source>
        <dbReference type="Proteomes" id="UP000226437"/>
    </source>
</evidence>
<dbReference type="Pfam" id="PF12099">
    <property type="entry name" value="DUF3575"/>
    <property type="match status" value="1"/>
</dbReference>
<keyword evidence="3" id="KW-1185">Reference proteome</keyword>
<comment type="caution">
    <text evidence="2">The sequence shown here is derived from an EMBL/GenBank/DDBJ whole genome shotgun (WGS) entry which is preliminary data.</text>
</comment>